<feature type="domain" description="YdbS-like PH" evidence="2">
    <location>
        <begin position="60"/>
        <end position="127"/>
    </location>
</feature>
<gene>
    <name evidence="3" type="ORF">C0099_07260</name>
</gene>
<keyword evidence="4" id="KW-1185">Reference proteome</keyword>
<dbReference type="PANTHER" id="PTHR37938:SF1">
    <property type="entry name" value="BLL0215 PROTEIN"/>
    <property type="match status" value="1"/>
</dbReference>
<evidence type="ECO:0000259" key="2">
    <source>
        <dbReference type="Pfam" id="PF03703"/>
    </source>
</evidence>
<dbReference type="OrthoDB" id="3378680at2"/>
<dbReference type="RefSeq" id="WP_102246816.1">
    <property type="nucleotide sequence ID" value="NZ_CP025682.1"/>
</dbReference>
<protein>
    <recommendedName>
        <fullName evidence="2">YdbS-like PH domain-containing protein</fullName>
    </recommendedName>
</protein>
<feature type="transmembrane region" description="Helical" evidence="1">
    <location>
        <begin position="28"/>
        <end position="48"/>
    </location>
</feature>
<dbReference type="Proteomes" id="UP000242205">
    <property type="component" value="Chromosome"/>
</dbReference>
<proteinExistence type="predicted"/>
<accession>A0A2I6S686</accession>
<dbReference type="EMBL" id="CP025682">
    <property type="protein sequence ID" value="AUN94749.1"/>
    <property type="molecule type" value="Genomic_DNA"/>
</dbReference>
<keyword evidence="1" id="KW-0812">Transmembrane</keyword>
<evidence type="ECO:0000256" key="1">
    <source>
        <dbReference type="SAM" id="Phobius"/>
    </source>
</evidence>
<name>A0A2I6S686_9RHOO</name>
<dbReference type="KEGG" id="atw:C0099_07260"/>
<sequence length="136" mass="15597">MSYIEESLSDGERIEARFRLHWFSWMPMVGWILLGVVTFGLTLLVAIYEYLRLKYLEQGVTNKRVILKRGIISRQTDEMKLGSIETVEIDQSVFGRIFGFGNVRVTGRGISDLVFKRIDDPMSVKRAIENVSHPAS</sequence>
<dbReference type="Pfam" id="PF03703">
    <property type="entry name" value="bPH_2"/>
    <property type="match status" value="1"/>
</dbReference>
<keyword evidence="1" id="KW-0472">Membrane</keyword>
<dbReference type="InterPro" id="IPR005182">
    <property type="entry name" value="YdbS-like_PH"/>
</dbReference>
<dbReference type="AlphaFoldDB" id="A0A2I6S686"/>
<evidence type="ECO:0000313" key="3">
    <source>
        <dbReference type="EMBL" id="AUN94749.1"/>
    </source>
</evidence>
<keyword evidence="1" id="KW-1133">Transmembrane helix</keyword>
<organism evidence="3 4">
    <name type="scientific">Pseudazoarcus pumilus</name>
    <dbReference type="NCBI Taxonomy" id="2067960"/>
    <lineage>
        <taxon>Bacteria</taxon>
        <taxon>Pseudomonadati</taxon>
        <taxon>Pseudomonadota</taxon>
        <taxon>Betaproteobacteria</taxon>
        <taxon>Rhodocyclales</taxon>
        <taxon>Zoogloeaceae</taxon>
        <taxon>Pseudazoarcus</taxon>
    </lineage>
</organism>
<dbReference type="PANTHER" id="PTHR37938">
    <property type="entry name" value="BLL0215 PROTEIN"/>
    <property type="match status" value="1"/>
</dbReference>
<evidence type="ECO:0000313" key="4">
    <source>
        <dbReference type="Proteomes" id="UP000242205"/>
    </source>
</evidence>
<reference evidence="3 4" key="1">
    <citation type="submission" date="2018-01" db="EMBL/GenBank/DDBJ databases">
        <authorList>
            <person name="Fu G.-Y."/>
        </authorList>
    </citation>
    <scope>NUCLEOTIDE SEQUENCE [LARGE SCALE GENOMIC DNA]</scope>
    <source>
        <strain evidence="3 4">SY39</strain>
    </source>
</reference>